<name>A0A162KNG0_9CLOT</name>
<evidence type="ECO:0000313" key="1">
    <source>
        <dbReference type="EMBL" id="OAA84682.1"/>
    </source>
</evidence>
<dbReference type="RefSeq" id="WP_156499034.1">
    <property type="nucleotide sequence ID" value="NZ_LITT01000035.1"/>
</dbReference>
<reference evidence="1 2" key="1">
    <citation type="journal article" date="2015" name="Biotechnol. Bioeng.">
        <title>Genome sequence and phenotypic characterization of Caulobacter segnis.</title>
        <authorList>
            <person name="Patel S."/>
            <person name="Fletcher B."/>
            <person name="Scott D.C."/>
            <person name="Ely B."/>
        </authorList>
    </citation>
    <scope>NUCLEOTIDE SEQUENCE [LARGE SCALE GENOMIC DNA]</scope>
    <source>
        <strain evidence="1 2">ERI-2</strain>
    </source>
</reference>
<proteinExistence type="predicted"/>
<dbReference type="EMBL" id="LITT01000035">
    <property type="protein sequence ID" value="OAA84682.1"/>
    <property type="molecule type" value="Genomic_DNA"/>
</dbReference>
<comment type="caution">
    <text evidence="1">The sequence shown here is derived from an EMBL/GenBank/DDBJ whole genome shotgun (WGS) entry which is preliminary data.</text>
</comment>
<accession>A0A162KNG0</accession>
<evidence type="ECO:0000313" key="2">
    <source>
        <dbReference type="Proteomes" id="UP000077407"/>
    </source>
</evidence>
<dbReference type="Proteomes" id="UP000077407">
    <property type="component" value="Unassembled WGS sequence"/>
</dbReference>
<protein>
    <submittedName>
        <fullName evidence="1">Uncharacterized protein</fullName>
    </submittedName>
</protein>
<dbReference type="PATRIC" id="fig|1538.10.peg.2473"/>
<dbReference type="AlphaFoldDB" id="A0A162KNG0"/>
<dbReference type="OrthoDB" id="9135240at2"/>
<organism evidence="1 2">
    <name type="scientific">Clostridium ljungdahlii</name>
    <dbReference type="NCBI Taxonomy" id="1538"/>
    <lineage>
        <taxon>Bacteria</taxon>
        <taxon>Bacillati</taxon>
        <taxon>Bacillota</taxon>
        <taxon>Clostridia</taxon>
        <taxon>Eubacteriales</taxon>
        <taxon>Clostridiaceae</taxon>
        <taxon>Clostridium</taxon>
    </lineage>
</organism>
<gene>
    <name evidence="1" type="ORF">WY13_02581</name>
</gene>
<sequence length="327" mass="38460">MNFEKDLREQIIESFKKGKIRFHEQDSTDKLLINYLNALNRTITIKKRNVFISDNIKKIIYYNKLDKKYINALLKFKNNFENGIDMNGHLSANIYYADLFSNKDNKIYNKSRDYLLDDWGIYHIHLNEKDAGNEKQMHGKTNGNRSKYLLFVKVTNNEVYFIDILYHNEKNVFSRMELVETLDRNWHFLLENNLQPKTFVPKLNDKEINDKRKKGDYLLYNINGKTYIPIGGGLTSAGTNIVHTMKADNILEDMIDIEKYFRNSYGSIKKDVENITGAKCFSKSLEFKFVLEERGYVVKESNTGYAVLYFYEGNNLMKRAGIIKDKC</sequence>